<proteinExistence type="predicted"/>
<accession>A0ABW7L328</accession>
<name>A0ABW7L328_9BURK</name>
<reference evidence="1 2" key="1">
    <citation type="submission" date="2024-10" db="EMBL/GenBank/DDBJ databases">
        <title>Burkholderia semiarida in Mexico.</title>
        <authorList>
            <person name="Estrada P."/>
        </authorList>
    </citation>
    <scope>NUCLEOTIDE SEQUENCE [LARGE SCALE GENOMIC DNA]</scope>
    <source>
        <strain evidence="1 2">CLM7-1</strain>
    </source>
</reference>
<keyword evidence="2" id="KW-1185">Reference proteome</keyword>
<comment type="caution">
    <text evidence="1">The sequence shown here is derived from an EMBL/GenBank/DDBJ whole genome shotgun (WGS) entry which is preliminary data.</text>
</comment>
<dbReference type="RefSeq" id="WP_226224821.1">
    <property type="nucleotide sequence ID" value="NZ_JBIMPM010000014.1"/>
</dbReference>
<organism evidence="1 2">
    <name type="scientific">Burkholderia semiarida</name>
    <dbReference type="NCBI Taxonomy" id="2843303"/>
    <lineage>
        <taxon>Bacteria</taxon>
        <taxon>Pseudomonadati</taxon>
        <taxon>Pseudomonadota</taxon>
        <taxon>Betaproteobacteria</taxon>
        <taxon>Burkholderiales</taxon>
        <taxon>Burkholderiaceae</taxon>
        <taxon>Burkholderia</taxon>
        <taxon>Burkholderia cepacia complex</taxon>
    </lineage>
</organism>
<evidence type="ECO:0000313" key="2">
    <source>
        <dbReference type="Proteomes" id="UP001609186"/>
    </source>
</evidence>
<sequence>MTSTTKGTDMYDALLPIAQDLNALDATLSAPDGAQRVARIAAAFDETARRISTATQSAADERERLDLQKLYRGMIAARRIVLTLQERHGARGAAL</sequence>
<gene>
    <name evidence="1" type="ORF">ACGTRS_13695</name>
</gene>
<dbReference type="EMBL" id="JBIMPM010000014">
    <property type="protein sequence ID" value="MFH5252276.1"/>
    <property type="molecule type" value="Genomic_DNA"/>
</dbReference>
<dbReference type="Proteomes" id="UP001609186">
    <property type="component" value="Unassembled WGS sequence"/>
</dbReference>
<evidence type="ECO:0000313" key="1">
    <source>
        <dbReference type="EMBL" id="MFH5252276.1"/>
    </source>
</evidence>
<protein>
    <submittedName>
        <fullName evidence="1">Type III secretion system protein</fullName>
    </submittedName>
</protein>